<evidence type="ECO:0000256" key="6">
    <source>
        <dbReference type="SAM" id="Phobius"/>
    </source>
</evidence>
<evidence type="ECO:0000256" key="5">
    <source>
        <dbReference type="ARBA" id="ARBA00023136"/>
    </source>
</evidence>
<gene>
    <name evidence="7" type="ORF">BWX42_03970</name>
</gene>
<dbReference type="AlphaFoldDB" id="A0A1S8KMT9"/>
<dbReference type="EMBL" id="MUYF01000003">
    <property type="protein sequence ID" value="OOL81020.1"/>
    <property type="molecule type" value="Genomic_DNA"/>
</dbReference>
<keyword evidence="5 6" id="KW-0472">Membrane</keyword>
<dbReference type="Gene3D" id="1.10.3860.10">
    <property type="entry name" value="Sodium:dicarboxylate symporter"/>
    <property type="match status" value="1"/>
</dbReference>
<reference evidence="7 8" key="1">
    <citation type="submission" date="2017-01" db="EMBL/GenBank/DDBJ databases">
        <title>Complete Genome Sequence of Dolosigranulum pigrum isolated from a Patient with interstitial lung disease.</title>
        <authorList>
            <person name="Mukhopadhyay R."/>
            <person name="Joaquin J."/>
            <person name="Hogue R."/>
            <person name="Fitzgerald S."/>
            <person name="Jospin G."/>
            <person name="Eisen J.A."/>
            <person name="Chaturvedi V."/>
        </authorList>
    </citation>
    <scope>NUCLEOTIDE SEQUENCE [LARGE SCALE GENOMIC DNA]</scope>
    <source>
        <strain evidence="7 8">15S00348</strain>
    </source>
</reference>
<dbReference type="PANTHER" id="PTHR42865">
    <property type="entry name" value="PROTON/GLUTAMATE-ASPARTATE SYMPORTER"/>
    <property type="match status" value="1"/>
</dbReference>
<proteinExistence type="predicted"/>
<feature type="transmembrane region" description="Helical" evidence="6">
    <location>
        <begin position="84"/>
        <end position="107"/>
    </location>
</feature>
<feature type="transmembrane region" description="Helical" evidence="6">
    <location>
        <begin position="209"/>
        <end position="242"/>
    </location>
</feature>
<keyword evidence="2" id="KW-0813">Transport</keyword>
<keyword evidence="3 6" id="KW-0812">Transmembrane</keyword>
<dbReference type="Proteomes" id="UP000190409">
    <property type="component" value="Unassembled WGS sequence"/>
</dbReference>
<name>A0A1S8KMT9_9LACT</name>
<dbReference type="SUPFAM" id="SSF118215">
    <property type="entry name" value="Proton glutamate symport protein"/>
    <property type="match status" value="1"/>
</dbReference>
<evidence type="ECO:0000256" key="3">
    <source>
        <dbReference type="ARBA" id="ARBA00022692"/>
    </source>
</evidence>
<dbReference type="GO" id="GO:0005295">
    <property type="term" value="F:neutral L-amino acid:sodium symporter activity"/>
    <property type="evidence" value="ECO:0007669"/>
    <property type="project" value="TreeGrafter"/>
</dbReference>
<feature type="transmembrane region" description="Helical" evidence="6">
    <location>
        <begin position="289"/>
        <end position="316"/>
    </location>
</feature>
<dbReference type="GO" id="GO:0032329">
    <property type="term" value="P:serine transport"/>
    <property type="evidence" value="ECO:0007669"/>
    <property type="project" value="TreeGrafter"/>
</dbReference>
<dbReference type="GO" id="GO:0005886">
    <property type="term" value="C:plasma membrane"/>
    <property type="evidence" value="ECO:0007669"/>
    <property type="project" value="TreeGrafter"/>
</dbReference>
<dbReference type="RefSeq" id="WP_077862525.1">
    <property type="nucleotide sequence ID" value="NZ_CP040423.1"/>
</dbReference>
<comment type="caution">
    <text evidence="7">The sequence shown here is derived from an EMBL/GenBank/DDBJ whole genome shotgun (WGS) entry which is preliminary data.</text>
</comment>
<protein>
    <submittedName>
        <fullName evidence="7">Sodium:proton antiporter</fullName>
    </submittedName>
</protein>
<accession>A0A1S8KMT9</accession>
<dbReference type="PANTHER" id="PTHR42865:SF8">
    <property type="entry name" value="SERINE_THREONINE TRANSPORTER SSTT"/>
    <property type="match status" value="1"/>
</dbReference>
<feature type="transmembrane region" description="Helical" evidence="6">
    <location>
        <begin position="354"/>
        <end position="375"/>
    </location>
</feature>
<evidence type="ECO:0000256" key="1">
    <source>
        <dbReference type="ARBA" id="ARBA00004141"/>
    </source>
</evidence>
<dbReference type="InterPro" id="IPR036458">
    <property type="entry name" value="Na:dicarbo_symporter_sf"/>
</dbReference>
<feature type="transmembrane region" description="Helical" evidence="6">
    <location>
        <begin position="172"/>
        <end position="197"/>
    </location>
</feature>
<feature type="transmembrane region" description="Helical" evidence="6">
    <location>
        <begin position="140"/>
        <end position="160"/>
    </location>
</feature>
<feature type="transmembrane region" description="Helical" evidence="6">
    <location>
        <begin position="20"/>
        <end position="39"/>
    </location>
</feature>
<comment type="subcellular location">
    <subcellularLocation>
        <location evidence="1">Membrane</location>
        <topology evidence="1">Multi-pass membrane protein</topology>
    </subcellularLocation>
</comment>
<evidence type="ECO:0000256" key="4">
    <source>
        <dbReference type="ARBA" id="ARBA00022989"/>
    </source>
</evidence>
<feature type="transmembrane region" description="Helical" evidence="6">
    <location>
        <begin position="254"/>
        <end position="274"/>
    </location>
</feature>
<dbReference type="InterPro" id="IPR001991">
    <property type="entry name" value="Na-dicarboxylate_symporter"/>
</dbReference>
<organism evidence="7 8">
    <name type="scientific">Dolosigranulum pigrum</name>
    <dbReference type="NCBI Taxonomy" id="29394"/>
    <lineage>
        <taxon>Bacteria</taxon>
        <taxon>Bacillati</taxon>
        <taxon>Bacillota</taxon>
        <taxon>Bacilli</taxon>
        <taxon>Lactobacillales</taxon>
        <taxon>Carnobacteriaceae</taxon>
        <taxon>Dolosigranulum</taxon>
    </lineage>
</organism>
<evidence type="ECO:0000313" key="7">
    <source>
        <dbReference type="EMBL" id="OOL81020.1"/>
    </source>
</evidence>
<feature type="transmembrane region" description="Helical" evidence="6">
    <location>
        <begin position="45"/>
        <end position="72"/>
    </location>
</feature>
<evidence type="ECO:0000256" key="2">
    <source>
        <dbReference type="ARBA" id="ARBA00022448"/>
    </source>
</evidence>
<sequence>MSDKKKSRDSQEKKKGGWGLIVKLLVAIASGILVGQLSFLPEVILQIPITFSAIFGEILTFFIPLMIVGFIVKGIADLSDGAGMLLGITTGLAYLSTMVGGFLAYIVGTNLFPLIINSGAAAEGGIEELEPLFEFPVEPMFTVSAAIVFAFMFGIAISWLRHKKGSKAMYNIFNELNAAVTFILEGFIIPLLPYFIFGNFINLSYTGEIFSMLLVFAGVFVTIIVLHWVLIIGWFIIAGLYTGKSPWMMVKNQLSAYVAALGLMSSAASIPFNLESARKNGVSERIREFVIPFCATAHLMGSVSTIVSSLIAVLILNDMPVNIGLIAPFIVVLGVALVAAPGAPGGAIMSALPFLGLVGVDPTGTIANLLISFYITQDGFGTAANITGDNALAVIIDKIYIERYAADDVEVKPVETD</sequence>
<dbReference type="Pfam" id="PF00375">
    <property type="entry name" value="SDF"/>
    <property type="match status" value="1"/>
</dbReference>
<evidence type="ECO:0000313" key="8">
    <source>
        <dbReference type="Proteomes" id="UP000190409"/>
    </source>
</evidence>
<keyword evidence="4 6" id="KW-1133">Transmembrane helix</keyword>
<feature type="transmembrane region" description="Helical" evidence="6">
    <location>
        <begin position="323"/>
        <end position="342"/>
    </location>
</feature>